<proteinExistence type="predicted"/>
<dbReference type="Proteomes" id="UP000789920">
    <property type="component" value="Unassembled WGS sequence"/>
</dbReference>
<comment type="caution">
    <text evidence="1">The sequence shown here is derived from an EMBL/GenBank/DDBJ whole genome shotgun (WGS) entry which is preliminary data.</text>
</comment>
<reference evidence="1" key="1">
    <citation type="submission" date="2021-06" db="EMBL/GenBank/DDBJ databases">
        <authorList>
            <person name="Kallberg Y."/>
            <person name="Tangrot J."/>
            <person name="Rosling A."/>
        </authorList>
    </citation>
    <scope>NUCLEOTIDE SEQUENCE</scope>
    <source>
        <strain evidence="1">MA461A</strain>
    </source>
</reference>
<feature type="non-terminal residue" evidence="1">
    <location>
        <position position="75"/>
    </location>
</feature>
<evidence type="ECO:0000313" key="2">
    <source>
        <dbReference type="Proteomes" id="UP000789920"/>
    </source>
</evidence>
<organism evidence="1 2">
    <name type="scientific">Racocetra persica</name>
    <dbReference type="NCBI Taxonomy" id="160502"/>
    <lineage>
        <taxon>Eukaryota</taxon>
        <taxon>Fungi</taxon>
        <taxon>Fungi incertae sedis</taxon>
        <taxon>Mucoromycota</taxon>
        <taxon>Glomeromycotina</taxon>
        <taxon>Glomeromycetes</taxon>
        <taxon>Diversisporales</taxon>
        <taxon>Gigasporaceae</taxon>
        <taxon>Racocetra</taxon>
    </lineage>
</organism>
<accession>A0ACA9SHJ0</accession>
<feature type="non-terminal residue" evidence="1">
    <location>
        <position position="1"/>
    </location>
</feature>
<evidence type="ECO:0000313" key="1">
    <source>
        <dbReference type="EMBL" id="CAG8838459.1"/>
    </source>
</evidence>
<sequence length="75" mass="8584">AAIEVNTSSRLNELTEIEEDGYFTDELELSVLINQHRKYEAYMNQRIERKIASSSNNRLNISLVSFLSSDVCARS</sequence>
<name>A0ACA9SHJ0_9GLOM</name>
<protein>
    <submittedName>
        <fullName evidence="1">21901_t:CDS:1</fullName>
    </submittedName>
</protein>
<gene>
    <name evidence="1" type="ORF">RPERSI_LOCUS30673</name>
</gene>
<dbReference type="EMBL" id="CAJVQC010120641">
    <property type="protein sequence ID" value="CAG8838459.1"/>
    <property type="molecule type" value="Genomic_DNA"/>
</dbReference>
<keyword evidence="2" id="KW-1185">Reference proteome</keyword>